<dbReference type="AlphaFoldDB" id="A0A078RZ36"/>
<proteinExistence type="predicted"/>
<sequence>MKVNVFHVEGALPYVLSAHETTTIHFWEKRVWSLQAQIQREKNLNFFTLSIKDAVKDKNNV</sequence>
<protein>
    <submittedName>
        <fullName evidence="1">Putative 4Fe-4S ferredoxin</fullName>
    </submittedName>
</protein>
<dbReference type="Proteomes" id="UP000028013">
    <property type="component" value="Unassembled WGS sequence"/>
</dbReference>
<dbReference type="PATRIC" id="fig|1339349.3.peg.2646"/>
<gene>
    <name evidence="1" type="ORF">M094_1484</name>
</gene>
<accession>A0A078RZ36</accession>
<name>A0A078RZ36_BACUN</name>
<organism evidence="1 2">
    <name type="scientific">Bacteroides uniformis str. 3978 T3 ii</name>
    <dbReference type="NCBI Taxonomy" id="1339349"/>
    <lineage>
        <taxon>Bacteria</taxon>
        <taxon>Pseudomonadati</taxon>
        <taxon>Bacteroidota</taxon>
        <taxon>Bacteroidia</taxon>
        <taxon>Bacteroidales</taxon>
        <taxon>Bacteroidaceae</taxon>
        <taxon>Bacteroides</taxon>
    </lineage>
</organism>
<comment type="caution">
    <text evidence="1">The sequence shown here is derived from an EMBL/GenBank/DDBJ whole genome shotgun (WGS) entry which is preliminary data.</text>
</comment>
<evidence type="ECO:0000313" key="2">
    <source>
        <dbReference type="Proteomes" id="UP000028013"/>
    </source>
</evidence>
<reference evidence="1 2" key="1">
    <citation type="submission" date="2014-04" db="EMBL/GenBank/DDBJ databases">
        <authorList>
            <person name="Sears C."/>
            <person name="Carroll K."/>
            <person name="Sack B.R."/>
            <person name="Qadri F."/>
            <person name="Myers L.L."/>
            <person name="Chung G.-T."/>
            <person name="Escheverria P."/>
            <person name="Fraser C.M."/>
            <person name="Sadzewicz L."/>
            <person name="Shefchek K.A."/>
            <person name="Tallon L."/>
            <person name="Das S.P."/>
            <person name="Daugherty S."/>
            <person name="Mongodin E.F."/>
        </authorList>
    </citation>
    <scope>NUCLEOTIDE SEQUENCE [LARGE SCALE GENOMIC DNA]</scope>
    <source>
        <strain evidence="1 2">3978 T3 ii</strain>
    </source>
</reference>
<dbReference type="EMBL" id="JNHN01000174">
    <property type="protein sequence ID" value="KDS50553.1"/>
    <property type="molecule type" value="Genomic_DNA"/>
</dbReference>
<evidence type="ECO:0000313" key="1">
    <source>
        <dbReference type="EMBL" id="KDS50553.1"/>
    </source>
</evidence>